<organism evidence="5">
    <name type="scientific">Lysobacter firmicutimachus</name>
    <dbReference type="NCBI Taxonomy" id="1792846"/>
    <lineage>
        <taxon>Bacteria</taxon>
        <taxon>Pseudomonadati</taxon>
        <taxon>Pseudomonadota</taxon>
        <taxon>Gammaproteobacteria</taxon>
        <taxon>Lysobacterales</taxon>
        <taxon>Lysobacteraceae</taxon>
        <taxon>Lysobacter</taxon>
    </lineage>
</organism>
<evidence type="ECO:0000259" key="4">
    <source>
        <dbReference type="Pfam" id="PF25021"/>
    </source>
</evidence>
<dbReference type="CDD" id="cd14953">
    <property type="entry name" value="NHL_like_1"/>
    <property type="match status" value="1"/>
</dbReference>
<dbReference type="Pfam" id="PF25021">
    <property type="entry name" value="TEN_NHL"/>
    <property type="match status" value="1"/>
</dbReference>
<dbReference type="SUPFAM" id="SSF101898">
    <property type="entry name" value="NHL repeat"/>
    <property type="match status" value="1"/>
</dbReference>
<proteinExistence type="predicted"/>
<evidence type="ECO:0000256" key="3">
    <source>
        <dbReference type="SAM" id="MobiDB-lite"/>
    </source>
</evidence>
<evidence type="ECO:0000256" key="2">
    <source>
        <dbReference type="PROSITE-ProRule" id="PRU00504"/>
    </source>
</evidence>
<keyword evidence="1" id="KW-0677">Repeat</keyword>
<accession>A0AAU8MZ24</accession>
<evidence type="ECO:0000313" key="5">
    <source>
        <dbReference type="EMBL" id="XCO77161.1"/>
    </source>
</evidence>
<dbReference type="InterPro" id="IPR001258">
    <property type="entry name" value="NHL_repeat"/>
</dbReference>
<dbReference type="PANTHER" id="PTHR46388:SF2">
    <property type="entry name" value="NHL REPEAT-CONTAINING PROTEIN 2"/>
    <property type="match status" value="1"/>
</dbReference>
<sequence length="702" mass="74165">MTRTHWLWLAIGLTAAALAATYVYEWQGRESAPAAPRGPAPTPFGWQGQLQSIAGDGIAGLRDGAAAQARFADPYGLARAGDGSLYIADGGDNNRIRRIAPDGQVVSVAGGTEGFADGSGAAAKFHTPSGLAFDRSGNLYVADTGNHAIRRISPQGVVSTVAGTGIAGYRDGPGAQAQFDGPVGVAVAADGRIFVADTYNDRIRVIGRDGSVATVAGGAHPGFADGAGALARFDTPTALAVDRHGTVWVADTRNDAIRRIDAQGTVSTLPGTGPDSDTGAPHRPISLALTHDGLLYVGEMTWGRVLQFKPSGQWQLISGREQAQRLPRPSGLALDGAGGLYVNDAASYRVHRIATASTPASALPLEIGPSLDNPLPATAGRWPLRPQDGWHEVVGTLGEVRGDGHGESRHHLHGGLDIRGDIGQQVLAIADAKVGNPAAAWGYGGLGEGLMLDALSYIHMRVGRTAQGQPLDPQRFQALTDDAGAKPRVRVRRGARFAAGDALGTINPMAHVHLAYGPFGYERNAALLGFVNYADRYPPRIERIQLLDASEQPLAERQDGRLLLSRALPGVHIVVEAWDQVDRNLPRRRLGLYALGYQWLTAAGQPLPGYESPRMNIQFDRMPAADDAVKVAYAPDSGITVHGSAITRFRYMVSNTVRDGRLIAGSYSPSELPAGDYLLRITARDYSGNVAAAGRDLAVRVQ</sequence>
<dbReference type="AlphaFoldDB" id="A0AAU8MZ24"/>
<feature type="region of interest" description="Disordered" evidence="3">
    <location>
        <begin position="264"/>
        <end position="284"/>
    </location>
</feature>
<dbReference type="EMBL" id="CP159925">
    <property type="protein sequence ID" value="XCO77161.1"/>
    <property type="molecule type" value="Genomic_DNA"/>
</dbReference>
<reference evidence="5" key="1">
    <citation type="submission" date="2024-06" db="EMBL/GenBank/DDBJ databases">
        <authorList>
            <person name="Li S."/>
        </authorList>
    </citation>
    <scope>NUCLEOTIDE SEQUENCE</scope>
    <source>
        <strain evidence="5">SR10</strain>
    </source>
</reference>
<dbReference type="PANTHER" id="PTHR46388">
    <property type="entry name" value="NHL REPEAT-CONTAINING PROTEIN 2"/>
    <property type="match status" value="1"/>
</dbReference>
<dbReference type="InterPro" id="IPR056822">
    <property type="entry name" value="TEN_NHL"/>
</dbReference>
<evidence type="ECO:0000256" key="1">
    <source>
        <dbReference type="ARBA" id="ARBA00022737"/>
    </source>
</evidence>
<dbReference type="InterPro" id="IPR011042">
    <property type="entry name" value="6-blade_b-propeller_TolB-like"/>
</dbReference>
<feature type="domain" description="Teneurin NHL" evidence="4">
    <location>
        <begin position="63"/>
        <end position="217"/>
    </location>
</feature>
<name>A0AAU8MZ24_9GAMM</name>
<gene>
    <name evidence="5" type="ORF">ABU614_10370</name>
</gene>
<feature type="repeat" description="NHL" evidence="2">
    <location>
        <begin position="173"/>
        <end position="209"/>
    </location>
</feature>
<dbReference type="RefSeq" id="WP_363800507.1">
    <property type="nucleotide sequence ID" value="NZ_CP159925.1"/>
</dbReference>
<protein>
    <submittedName>
        <fullName evidence="5">NHL repeat-containing protein</fullName>
    </submittedName>
</protein>
<dbReference type="PROSITE" id="PS51125">
    <property type="entry name" value="NHL"/>
    <property type="match status" value="1"/>
</dbReference>
<dbReference type="Gene3D" id="2.120.10.30">
    <property type="entry name" value="TolB, C-terminal domain"/>
    <property type="match status" value="4"/>
</dbReference>